<dbReference type="SMART" id="SM00749">
    <property type="entry name" value="BON"/>
    <property type="match status" value="3"/>
</dbReference>
<evidence type="ECO:0000313" key="3">
    <source>
        <dbReference type="EMBL" id="MDR6288166.1"/>
    </source>
</evidence>
<proteinExistence type="predicted"/>
<comment type="caution">
    <text evidence="3">The sequence shown here is derived from an EMBL/GenBank/DDBJ whole genome shotgun (WGS) entry which is preliminary data.</text>
</comment>
<dbReference type="PANTHER" id="PTHR34606">
    <property type="entry name" value="BON DOMAIN-CONTAINING PROTEIN"/>
    <property type="match status" value="1"/>
</dbReference>
<dbReference type="InterPro" id="IPR014004">
    <property type="entry name" value="Transpt-assoc_nodulatn_dom_bac"/>
</dbReference>
<evidence type="ECO:0000259" key="2">
    <source>
        <dbReference type="PROSITE" id="PS50914"/>
    </source>
</evidence>
<dbReference type="Pfam" id="PF04972">
    <property type="entry name" value="BON"/>
    <property type="match status" value="3"/>
</dbReference>
<accession>A0ABU1JHT9</accession>
<dbReference type="PANTHER" id="PTHR34606:SF4">
    <property type="entry name" value="OUTER MEMBRANE LIPOPROTEIN DOLP"/>
    <property type="match status" value="1"/>
</dbReference>
<feature type="domain" description="BON" evidence="2">
    <location>
        <begin position="4"/>
        <end position="72"/>
    </location>
</feature>
<feature type="domain" description="BON" evidence="2">
    <location>
        <begin position="79"/>
        <end position="147"/>
    </location>
</feature>
<reference evidence="3 4" key="1">
    <citation type="submission" date="2023-07" db="EMBL/GenBank/DDBJ databases">
        <title>Sorghum-associated microbial communities from plants grown in Nebraska, USA.</title>
        <authorList>
            <person name="Schachtman D."/>
        </authorList>
    </citation>
    <scope>NUCLEOTIDE SEQUENCE [LARGE SCALE GENOMIC DNA]</scope>
    <source>
        <strain evidence="3 4">584</strain>
    </source>
</reference>
<dbReference type="EMBL" id="JAVDPW010000001">
    <property type="protein sequence ID" value="MDR6288166.1"/>
    <property type="molecule type" value="Genomic_DNA"/>
</dbReference>
<dbReference type="InterPro" id="IPR007055">
    <property type="entry name" value="BON_dom"/>
</dbReference>
<protein>
    <submittedName>
        <fullName evidence="3">Osmotically-inducible protein OsmY</fullName>
    </submittedName>
</protein>
<dbReference type="PROSITE" id="PS50914">
    <property type="entry name" value="BON"/>
    <property type="match status" value="3"/>
</dbReference>
<dbReference type="RefSeq" id="WP_309792135.1">
    <property type="nucleotide sequence ID" value="NZ_JAVDPW010000001.1"/>
</dbReference>
<feature type="domain" description="BON" evidence="2">
    <location>
        <begin position="150"/>
        <end position="217"/>
    </location>
</feature>
<dbReference type="InterPro" id="IPR051686">
    <property type="entry name" value="Lipoprotein_DolP"/>
</dbReference>
<evidence type="ECO:0000313" key="4">
    <source>
        <dbReference type="Proteomes" id="UP001262410"/>
    </source>
</evidence>
<organism evidence="3 4">
    <name type="scientific">Inquilinus ginsengisoli</name>
    <dbReference type="NCBI Taxonomy" id="363840"/>
    <lineage>
        <taxon>Bacteria</taxon>
        <taxon>Pseudomonadati</taxon>
        <taxon>Pseudomonadota</taxon>
        <taxon>Alphaproteobacteria</taxon>
        <taxon>Rhodospirillales</taxon>
        <taxon>Rhodospirillaceae</taxon>
        <taxon>Inquilinus</taxon>
    </lineage>
</organism>
<evidence type="ECO:0000256" key="1">
    <source>
        <dbReference type="ARBA" id="ARBA00022729"/>
    </source>
</evidence>
<gene>
    <name evidence="3" type="ORF">E9232_000665</name>
</gene>
<keyword evidence="1" id="KW-0732">Signal</keyword>
<keyword evidence="4" id="KW-1185">Reference proteome</keyword>
<name>A0ABU1JHT9_9PROT</name>
<dbReference type="Proteomes" id="UP001262410">
    <property type="component" value="Unassembled WGS sequence"/>
</dbReference>
<dbReference type="Gene3D" id="3.30.1340.30">
    <property type="match status" value="3"/>
</dbReference>
<sequence>MTGKNEELRRNVLNELAWDPTFDATHIGVAADQGVVTLTGHVATYAEKIAAERAAKRVVGVHGIAEEIEVRPATAKKTKDDEIAERAVRILQWDVSVPADRVTVKVEKGWVTLTGTVDWNYQRGAAAADVQKLSGVVGVTNLIVIKPAVRAADVRQKIEDAFRRNAALDASEIKISAADGTVLLNGRVRNWAERNAAERAAWSAAGVTAVEDHLLIG</sequence>